<sequence length="211" mass="24002">MAEDLSAKFEACQLSEQESTIIPIESADIAQSAEDCNTSLLGKIVGQKRASLIGIKRAVNQMWKTNAPVMVREISPNFFQFLFSDNLDKIKVLKGLNWTFENQILILKEWALDLSSNHPIFNDLEIWVQVWNLPLNWFSTDVGLKLGKIFKQVLDVNVPSRGLLAGKCIRLKVIMDAMQPLIRCANLQMGDKKILAQFIYERLTNFCFYCG</sequence>
<name>A0A9N7P2S6_STRHE</name>
<feature type="domain" description="DUF4283" evidence="1">
    <location>
        <begin position="33"/>
        <end position="114"/>
    </location>
</feature>
<dbReference type="OrthoDB" id="1750606at2759"/>
<evidence type="ECO:0000313" key="3">
    <source>
        <dbReference type="Proteomes" id="UP001153555"/>
    </source>
</evidence>
<accession>A0A9N7P2S6</accession>
<dbReference type="PANTHER" id="PTHR31286:SF178">
    <property type="entry name" value="DUF4283 DOMAIN-CONTAINING PROTEIN"/>
    <property type="match status" value="1"/>
</dbReference>
<comment type="caution">
    <text evidence="2">The sequence shown here is derived from an EMBL/GenBank/DDBJ whole genome shotgun (WGS) entry which is preliminary data.</text>
</comment>
<dbReference type="EMBL" id="CACSLK010034847">
    <property type="protein sequence ID" value="CAA0843198.1"/>
    <property type="molecule type" value="Genomic_DNA"/>
</dbReference>
<organism evidence="2 3">
    <name type="scientific">Striga hermonthica</name>
    <name type="common">Purple witchweed</name>
    <name type="synonym">Buchnera hermonthica</name>
    <dbReference type="NCBI Taxonomy" id="68872"/>
    <lineage>
        <taxon>Eukaryota</taxon>
        <taxon>Viridiplantae</taxon>
        <taxon>Streptophyta</taxon>
        <taxon>Embryophyta</taxon>
        <taxon>Tracheophyta</taxon>
        <taxon>Spermatophyta</taxon>
        <taxon>Magnoliopsida</taxon>
        <taxon>eudicotyledons</taxon>
        <taxon>Gunneridae</taxon>
        <taxon>Pentapetalae</taxon>
        <taxon>asterids</taxon>
        <taxon>lamiids</taxon>
        <taxon>Lamiales</taxon>
        <taxon>Orobanchaceae</taxon>
        <taxon>Buchnereae</taxon>
        <taxon>Striga</taxon>
    </lineage>
</organism>
<keyword evidence="3" id="KW-1185">Reference proteome</keyword>
<dbReference type="Proteomes" id="UP001153555">
    <property type="component" value="Unassembled WGS sequence"/>
</dbReference>
<proteinExistence type="predicted"/>
<protein>
    <recommendedName>
        <fullName evidence="1">DUF4283 domain-containing protein</fullName>
    </recommendedName>
</protein>
<evidence type="ECO:0000259" key="1">
    <source>
        <dbReference type="Pfam" id="PF14111"/>
    </source>
</evidence>
<gene>
    <name evidence="2" type="ORF">SHERM_00670</name>
</gene>
<dbReference type="Pfam" id="PF14111">
    <property type="entry name" value="DUF4283"/>
    <property type="match status" value="1"/>
</dbReference>
<dbReference type="InterPro" id="IPR040256">
    <property type="entry name" value="At4g02000-like"/>
</dbReference>
<dbReference type="InterPro" id="IPR025558">
    <property type="entry name" value="DUF4283"/>
</dbReference>
<evidence type="ECO:0000313" key="2">
    <source>
        <dbReference type="EMBL" id="CAA0843198.1"/>
    </source>
</evidence>
<reference evidence="2" key="1">
    <citation type="submission" date="2019-12" db="EMBL/GenBank/DDBJ databases">
        <authorList>
            <person name="Scholes J."/>
        </authorList>
    </citation>
    <scope>NUCLEOTIDE SEQUENCE</scope>
</reference>
<dbReference type="PANTHER" id="PTHR31286">
    <property type="entry name" value="GLYCINE-RICH CELL WALL STRUCTURAL PROTEIN 1.8-LIKE"/>
    <property type="match status" value="1"/>
</dbReference>
<dbReference type="AlphaFoldDB" id="A0A9N7P2S6"/>